<dbReference type="RefSeq" id="WP_089081504.1">
    <property type="nucleotide sequence ID" value="NZ_VFPJ01000001.1"/>
</dbReference>
<protein>
    <submittedName>
        <fullName evidence="2">Uncharacterized protein DUF262</fullName>
    </submittedName>
</protein>
<evidence type="ECO:0000259" key="1">
    <source>
        <dbReference type="Pfam" id="PF03235"/>
    </source>
</evidence>
<accession>A0A543G5Z8</accession>
<dbReference type="Proteomes" id="UP000320773">
    <property type="component" value="Unassembled WGS sequence"/>
</dbReference>
<dbReference type="InterPro" id="IPR004919">
    <property type="entry name" value="GmrSD_N"/>
</dbReference>
<gene>
    <name evidence="2" type="ORF">BC670_2486</name>
</gene>
<dbReference type="EMBL" id="VFPJ01000001">
    <property type="protein sequence ID" value="TQM41510.1"/>
    <property type="molecule type" value="Genomic_DNA"/>
</dbReference>
<organism evidence="2 3">
    <name type="scientific">Flavobacterium branchiophilum</name>
    <dbReference type="NCBI Taxonomy" id="55197"/>
    <lineage>
        <taxon>Bacteria</taxon>
        <taxon>Pseudomonadati</taxon>
        <taxon>Bacteroidota</taxon>
        <taxon>Flavobacteriia</taxon>
        <taxon>Flavobacteriales</taxon>
        <taxon>Flavobacteriaceae</taxon>
        <taxon>Flavobacterium</taxon>
    </lineage>
</organism>
<dbReference type="Pfam" id="PF03235">
    <property type="entry name" value="GmrSD_N"/>
    <property type="match status" value="1"/>
</dbReference>
<reference evidence="2 3" key="1">
    <citation type="submission" date="2019-06" db="EMBL/GenBank/DDBJ databases">
        <title>Genomic Encyclopedia of Archaeal and Bacterial Type Strains, Phase II (KMG-II): from individual species to whole genera.</title>
        <authorList>
            <person name="Goeker M."/>
        </authorList>
    </citation>
    <scope>NUCLEOTIDE SEQUENCE [LARGE SCALE GENOMIC DNA]</scope>
    <source>
        <strain evidence="2 3">DSM 24789</strain>
    </source>
</reference>
<sequence>MKTMETNSILQLLKTHKVVIPPIQRDYAQGRTTGKTPKVRERFLNAVYEVLANDNLPIMELDFIYGYTENDVVNETEKISVFKPLDGQQRLTTLFLLHWYFANIEKARNNEFNLEEIKKLLLKFSYATRHSSSSFCQNLIEFQPVFNGKTIDEQIVNQPWFFSNWKNNPTIASMLVVLKDISILFKDMNNVWSKLSGDTSRIVFHLLPMNDLGLPDDLYIKMNARGKELTDFEHFKSQFTEILSPDQAKEFVEKIDKEWSDLFWNIFKNKESSDIAKEVDNGFSAFFWYITELIIARKKIVVNETYWLDIIKRVYQESSDNVKFLFDAINLFENLEKKEPNYFDDLFYINVEDFSLSKTRLFFNSPQTNLFRKCAEAYGFGERKNQFSVGEQLLLYAFIFMKLETDIVNPLKFRKLRNIFASSEFQLRNEFLSTFLYEDVEYLILHDEFSPDSKLSKRQFEEERSKKQFVENHPELLEYVYKLEDHTLLRGNIALFDFNENLSIYAEQFLKIFVPGCNYFEISKALLTIGDYTQNIGKFKRFGNNNNSTWRELFTQSENRDGFQNTKDVIKQYLTIFIDDKNKTPKNLIQDYLSRYNSDYQIEKGLIFYYIKYPSFSKWNENQTDGYYWWYDLALKPYECWMLFKTQFNGRHWSPFLLELSSINENCNLENYGNELKFVFENYIIFISNKDNGFEFKGIDEESINFIDSLRDLSVLNSDSIYEIKQNEQGLDLVDRVKEMDKLLNELVTLNKKTVN</sequence>
<evidence type="ECO:0000313" key="3">
    <source>
        <dbReference type="Proteomes" id="UP000320773"/>
    </source>
</evidence>
<evidence type="ECO:0000313" key="2">
    <source>
        <dbReference type="EMBL" id="TQM41510.1"/>
    </source>
</evidence>
<proteinExistence type="predicted"/>
<dbReference type="AlphaFoldDB" id="A0A543G5Z8"/>
<comment type="caution">
    <text evidence="2">The sequence shown here is derived from an EMBL/GenBank/DDBJ whole genome shotgun (WGS) entry which is preliminary data.</text>
</comment>
<feature type="domain" description="GmrSD restriction endonucleases N-terminal" evidence="1">
    <location>
        <begin position="10"/>
        <end position="239"/>
    </location>
</feature>
<name>A0A543G5Z8_9FLAO</name>